<feature type="chain" id="PRO_5002219553" evidence="1">
    <location>
        <begin position="29"/>
        <end position="153"/>
    </location>
</feature>
<keyword evidence="4" id="KW-1185">Reference proteome</keyword>
<dbReference type="PROSITE" id="PS51318">
    <property type="entry name" value="TAT"/>
    <property type="match status" value="1"/>
</dbReference>
<dbReference type="PIRSF" id="PIRSF010312">
    <property type="entry name" value="Sulphur_oxidation_SoxY"/>
    <property type="match status" value="1"/>
</dbReference>
<gene>
    <name evidence="3" type="ORF">Wenmar_01628</name>
</gene>
<dbReference type="STRING" id="1123501.Wenmar_01628"/>
<organism evidence="3 4">
    <name type="scientific">Wenxinia marina DSM 24838</name>
    <dbReference type="NCBI Taxonomy" id="1123501"/>
    <lineage>
        <taxon>Bacteria</taxon>
        <taxon>Pseudomonadati</taxon>
        <taxon>Pseudomonadota</taxon>
        <taxon>Alphaproteobacteria</taxon>
        <taxon>Rhodobacterales</taxon>
        <taxon>Roseobacteraceae</taxon>
        <taxon>Wenxinia</taxon>
    </lineage>
</organism>
<feature type="signal peptide" evidence="1">
    <location>
        <begin position="1"/>
        <end position="28"/>
    </location>
</feature>
<dbReference type="Gene3D" id="2.60.40.2470">
    <property type="entry name" value="SoxY domain"/>
    <property type="match status" value="1"/>
</dbReference>
<dbReference type="InterPro" id="IPR032711">
    <property type="entry name" value="SoxY"/>
</dbReference>
<dbReference type="InterPro" id="IPR038162">
    <property type="entry name" value="SoxY_sf"/>
</dbReference>
<reference evidence="3 4" key="1">
    <citation type="submission" date="2013-01" db="EMBL/GenBank/DDBJ databases">
        <authorList>
            <person name="Fiebig A."/>
            <person name="Goeker M."/>
            <person name="Klenk H.-P.P."/>
        </authorList>
    </citation>
    <scope>NUCLEOTIDE SEQUENCE [LARGE SCALE GENOMIC DNA]</scope>
    <source>
        <strain evidence="3 4">DSM 24838</strain>
    </source>
</reference>
<proteinExistence type="predicted"/>
<accession>A0A0D0QGA0</accession>
<dbReference type="Proteomes" id="UP000035100">
    <property type="component" value="Unassembled WGS sequence"/>
</dbReference>
<comment type="caution">
    <text evidence="3">The sequence shown here is derived from an EMBL/GenBank/DDBJ whole genome shotgun (WGS) entry which is preliminary data.</text>
</comment>
<evidence type="ECO:0000259" key="2">
    <source>
        <dbReference type="Pfam" id="PF13501"/>
    </source>
</evidence>
<evidence type="ECO:0000313" key="3">
    <source>
        <dbReference type="EMBL" id="KIQ70058.1"/>
    </source>
</evidence>
<keyword evidence="1" id="KW-0732">Signal</keyword>
<dbReference type="OrthoDB" id="9804570at2"/>
<protein>
    <submittedName>
        <fullName evidence="3">Putative secreted protein</fullName>
    </submittedName>
</protein>
<dbReference type="RefSeq" id="WP_018301010.1">
    <property type="nucleotide sequence ID" value="NZ_KB902276.1"/>
</dbReference>
<evidence type="ECO:0000313" key="4">
    <source>
        <dbReference type="Proteomes" id="UP000035100"/>
    </source>
</evidence>
<dbReference type="EMBL" id="AONG01000008">
    <property type="protein sequence ID" value="KIQ70058.1"/>
    <property type="molecule type" value="Genomic_DNA"/>
</dbReference>
<sequence>MSDNLTRRHALALTLAAPLVLRLSPAGATPETMRLAIEEFTRGAPVEQAAEGAIELKIPLLVENGNSVPLSVRVTSPMTPEDHVEEVAIFNEVNPLPDTVRFRFTPRSGTARADTRIRLNGTQRVHAVARLSDGRHIETYVHVTVTAPACREV</sequence>
<name>A0A0D0QGA0_9RHOB</name>
<feature type="domain" description="Ig-like SoxY" evidence="2">
    <location>
        <begin position="49"/>
        <end position="150"/>
    </location>
</feature>
<dbReference type="InterPro" id="IPR006311">
    <property type="entry name" value="TAT_signal"/>
</dbReference>
<dbReference type="InterPro" id="IPR016568">
    <property type="entry name" value="Sulphur_oxidation_SoxY"/>
</dbReference>
<dbReference type="Pfam" id="PF13501">
    <property type="entry name" value="SoxY"/>
    <property type="match status" value="1"/>
</dbReference>
<evidence type="ECO:0000256" key="1">
    <source>
        <dbReference type="SAM" id="SignalP"/>
    </source>
</evidence>
<dbReference type="eggNOG" id="COG5501">
    <property type="taxonomic scope" value="Bacteria"/>
</dbReference>
<dbReference type="AlphaFoldDB" id="A0A0D0QGA0"/>